<protein>
    <submittedName>
        <fullName evidence="6">LysR family transcriptional regulator</fullName>
    </submittedName>
</protein>
<dbReference type="SUPFAM" id="SSF53850">
    <property type="entry name" value="Periplasmic binding protein-like II"/>
    <property type="match status" value="1"/>
</dbReference>
<comment type="caution">
    <text evidence="6">The sequence shown here is derived from an EMBL/GenBank/DDBJ whole genome shotgun (WGS) entry which is preliminary data.</text>
</comment>
<dbReference type="RefSeq" id="WP_239362640.1">
    <property type="nucleotide sequence ID" value="NZ_JAKREW010000003.1"/>
</dbReference>
<gene>
    <name evidence="6" type="ORF">L4923_05490</name>
</gene>
<dbReference type="Pfam" id="PF00126">
    <property type="entry name" value="HTH_1"/>
    <property type="match status" value="1"/>
</dbReference>
<keyword evidence="2" id="KW-0805">Transcription regulation</keyword>
<evidence type="ECO:0000256" key="4">
    <source>
        <dbReference type="ARBA" id="ARBA00023163"/>
    </source>
</evidence>
<dbReference type="CDD" id="cd08471">
    <property type="entry name" value="PBP2_CrgA_like_2"/>
    <property type="match status" value="1"/>
</dbReference>
<accession>A0ABS9QAN0</accession>
<evidence type="ECO:0000313" key="6">
    <source>
        <dbReference type="EMBL" id="MCG7504470.1"/>
    </source>
</evidence>
<organism evidence="6 7">
    <name type="scientific">Mesorhizobium retamae</name>
    <dbReference type="NCBI Taxonomy" id="2912854"/>
    <lineage>
        <taxon>Bacteria</taxon>
        <taxon>Pseudomonadati</taxon>
        <taxon>Pseudomonadota</taxon>
        <taxon>Alphaproteobacteria</taxon>
        <taxon>Hyphomicrobiales</taxon>
        <taxon>Phyllobacteriaceae</taxon>
        <taxon>Mesorhizobium</taxon>
    </lineage>
</organism>
<dbReference type="EMBL" id="JAKREW010000003">
    <property type="protein sequence ID" value="MCG7504470.1"/>
    <property type="molecule type" value="Genomic_DNA"/>
</dbReference>
<dbReference type="InterPro" id="IPR000847">
    <property type="entry name" value="LysR_HTH_N"/>
</dbReference>
<dbReference type="Proteomes" id="UP001201701">
    <property type="component" value="Unassembled WGS sequence"/>
</dbReference>
<keyword evidence="3" id="KW-0238">DNA-binding</keyword>
<keyword evidence="7" id="KW-1185">Reference proteome</keyword>
<evidence type="ECO:0000259" key="5">
    <source>
        <dbReference type="PROSITE" id="PS50931"/>
    </source>
</evidence>
<dbReference type="InterPro" id="IPR005119">
    <property type="entry name" value="LysR_subst-bd"/>
</dbReference>
<keyword evidence="4" id="KW-0804">Transcription</keyword>
<evidence type="ECO:0000313" key="7">
    <source>
        <dbReference type="Proteomes" id="UP001201701"/>
    </source>
</evidence>
<sequence length="301" mass="32524">MDRLASMSLFVTVAEAGSLSAAGRSLAVPLATVSRKLSDLERHLGTRLLNRSTRRLELTEAGHAYLAACRRILEDVEEAEQTAAGEYSQARGELVVTAPIVFGRLHVLPVVVDFLAAYPEVDVRLTQSDTLRRLVEEHIDVALRIGKLPDSSMVATRVGSIRRVACASPTYLETHGTPKVPQDLTAHQCVTFERLALPAAWTFTEGQAEIAVPVRSRLSINTAEAAIDAAISGVGIVRVLSYQAADAVRSGALKLVLEEFEPEPWPVSLVHAGRGLLPLKLRAFLDFAAPRLRARLAGLGI</sequence>
<dbReference type="PROSITE" id="PS50931">
    <property type="entry name" value="HTH_LYSR"/>
    <property type="match status" value="1"/>
</dbReference>
<feature type="domain" description="HTH lysR-type" evidence="5">
    <location>
        <begin position="1"/>
        <end position="59"/>
    </location>
</feature>
<name>A0ABS9QAN0_9HYPH</name>
<dbReference type="PANTHER" id="PTHR30537:SF5">
    <property type="entry name" value="HTH-TYPE TRANSCRIPTIONAL ACTIVATOR TTDR-RELATED"/>
    <property type="match status" value="1"/>
</dbReference>
<proteinExistence type="inferred from homology"/>
<dbReference type="Gene3D" id="3.40.190.290">
    <property type="match status" value="1"/>
</dbReference>
<reference evidence="6 7" key="1">
    <citation type="submission" date="2022-02" db="EMBL/GenBank/DDBJ databases">
        <title>Draft genome sequence of Mezorhizobium retamae strain IRAMC:0171 isolated from Retama raetam nodules.</title>
        <authorList>
            <person name="Bengaied R."/>
            <person name="Sbissi I."/>
            <person name="Huber K."/>
            <person name="Ghodbane F."/>
            <person name="Nouioui I."/>
            <person name="Tarhouni M."/>
            <person name="Gtari M."/>
        </authorList>
    </citation>
    <scope>NUCLEOTIDE SEQUENCE [LARGE SCALE GENOMIC DNA]</scope>
    <source>
        <strain evidence="6 7">IRAMC:0171</strain>
    </source>
</reference>
<dbReference type="SUPFAM" id="SSF46785">
    <property type="entry name" value="Winged helix' DNA-binding domain"/>
    <property type="match status" value="1"/>
</dbReference>
<evidence type="ECO:0000256" key="2">
    <source>
        <dbReference type="ARBA" id="ARBA00023015"/>
    </source>
</evidence>
<dbReference type="InterPro" id="IPR036390">
    <property type="entry name" value="WH_DNA-bd_sf"/>
</dbReference>
<dbReference type="InterPro" id="IPR058163">
    <property type="entry name" value="LysR-type_TF_proteobact-type"/>
</dbReference>
<evidence type="ECO:0000256" key="1">
    <source>
        <dbReference type="ARBA" id="ARBA00009437"/>
    </source>
</evidence>
<dbReference type="InterPro" id="IPR036388">
    <property type="entry name" value="WH-like_DNA-bd_sf"/>
</dbReference>
<comment type="similarity">
    <text evidence="1">Belongs to the LysR transcriptional regulatory family.</text>
</comment>
<dbReference type="PANTHER" id="PTHR30537">
    <property type="entry name" value="HTH-TYPE TRANSCRIPTIONAL REGULATOR"/>
    <property type="match status" value="1"/>
</dbReference>
<dbReference type="Pfam" id="PF03466">
    <property type="entry name" value="LysR_substrate"/>
    <property type="match status" value="1"/>
</dbReference>
<evidence type="ECO:0000256" key="3">
    <source>
        <dbReference type="ARBA" id="ARBA00023125"/>
    </source>
</evidence>
<dbReference type="Gene3D" id="1.10.10.10">
    <property type="entry name" value="Winged helix-like DNA-binding domain superfamily/Winged helix DNA-binding domain"/>
    <property type="match status" value="1"/>
</dbReference>